<dbReference type="SUPFAM" id="SSF54768">
    <property type="entry name" value="dsRNA-binding domain-like"/>
    <property type="match status" value="2"/>
</dbReference>
<dbReference type="Proteomes" id="UP001189429">
    <property type="component" value="Unassembled WGS sequence"/>
</dbReference>
<dbReference type="Gene3D" id="3.30.160.20">
    <property type="match status" value="2"/>
</dbReference>
<sequence length="253" mass="26998">MSSMATFGSPGGEIDTEFPARLAAKDTKTAVNEFCQRFCHRPVTKEDIQYVVQKYPGGFQATVKLNCIEGKEFAGELAPTQKEAEKSAGQQVLDFYAEQINNMPKLTGKKKKSSGSGLGDPAAKVARIGEPAVVGALSPKSELNSTCSKIMRCVMEKGHVVYEAYQVEGGFQATVTMPKLPGEWGQQVWAGEVNSKKQEAEQSAAAIALEALRSDPSLMAAHNAPQKPKNWTPGQGKGKSKGPGCITKGGKGF</sequence>
<gene>
    <name evidence="3" type="ORF">PCOR1329_LOCUS9243</name>
</gene>
<keyword evidence="4" id="KW-1185">Reference proteome</keyword>
<feature type="domain" description="DRBM" evidence="2">
    <location>
        <begin position="139"/>
        <end position="213"/>
    </location>
</feature>
<dbReference type="EMBL" id="CAUYUJ010002559">
    <property type="protein sequence ID" value="CAK0801356.1"/>
    <property type="molecule type" value="Genomic_DNA"/>
</dbReference>
<dbReference type="InterPro" id="IPR014720">
    <property type="entry name" value="dsRBD_dom"/>
</dbReference>
<feature type="region of interest" description="Disordered" evidence="1">
    <location>
        <begin position="217"/>
        <end position="253"/>
    </location>
</feature>
<protein>
    <recommendedName>
        <fullName evidence="2">DRBM domain-containing protein</fullName>
    </recommendedName>
</protein>
<evidence type="ECO:0000313" key="3">
    <source>
        <dbReference type="EMBL" id="CAK0801356.1"/>
    </source>
</evidence>
<dbReference type="SMART" id="SM00358">
    <property type="entry name" value="DSRM"/>
    <property type="match status" value="2"/>
</dbReference>
<evidence type="ECO:0000259" key="2">
    <source>
        <dbReference type="SMART" id="SM00358"/>
    </source>
</evidence>
<reference evidence="3" key="1">
    <citation type="submission" date="2023-10" db="EMBL/GenBank/DDBJ databases">
        <authorList>
            <person name="Chen Y."/>
            <person name="Shah S."/>
            <person name="Dougan E. K."/>
            <person name="Thang M."/>
            <person name="Chan C."/>
        </authorList>
    </citation>
    <scope>NUCLEOTIDE SEQUENCE [LARGE SCALE GENOMIC DNA]</scope>
</reference>
<comment type="caution">
    <text evidence="3">The sequence shown here is derived from an EMBL/GenBank/DDBJ whole genome shotgun (WGS) entry which is preliminary data.</text>
</comment>
<name>A0ABN9Q9X4_9DINO</name>
<evidence type="ECO:0000313" key="4">
    <source>
        <dbReference type="Proteomes" id="UP001189429"/>
    </source>
</evidence>
<proteinExistence type="predicted"/>
<organism evidence="3 4">
    <name type="scientific">Prorocentrum cordatum</name>
    <dbReference type="NCBI Taxonomy" id="2364126"/>
    <lineage>
        <taxon>Eukaryota</taxon>
        <taxon>Sar</taxon>
        <taxon>Alveolata</taxon>
        <taxon>Dinophyceae</taxon>
        <taxon>Prorocentrales</taxon>
        <taxon>Prorocentraceae</taxon>
        <taxon>Prorocentrum</taxon>
    </lineage>
</organism>
<feature type="domain" description="DRBM" evidence="2">
    <location>
        <begin position="27"/>
        <end position="97"/>
    </location>
</feature>
<evidence type="ECO:0000256" key="1">
    <source>
        <dbReference type="SAM" id="MobiDB-lite"/>
    </source>
</evidence>
<accession>A0ABN9Q9X4</accession>
<dbReference type="Pfam" id="PF00035">
    <property type="entry name" value="dsrm"/>
    <property type="match status" value="2"/>
</dbReference>